<gene>
    <name evidence="1" type="ORF">L207DRAFT_572541</name>
</gene>
<proteinExistence type="predicted"/>
<dbReference type="EMBL" id="KZ613961">
    <property type="protein sequence ID" value="PMD31760.1"/>
    <property type="molecule type" value="Genomic_DNA"/>
</dbReference>
<organism evidence="1 2">
    <name type="scientific">Hyaloscypha variabilis (strain UAMH 11265 / GT02V1 / F)</name>
    <name type="common">Meliniomyces variabilis</name>
    <dbReference type="NCBI Taxonomy" id="1149755"/>
    <lineage>
        <taxon>Eukaryota</taxon>
        <taxon>Fungi</taxon>
        <taxon>Dikarya</taxon>
        <taxon>Ascomycota</taxon>
        <taxon>Pezizomycotina</taxon>
        <taxon>Leotiomycetes</taxon>
        <taxon>Helotiales</taxon>
        <taxon>Hyaloscyphaceae</taxon>
        <taxon>Hyaloscypha</taxon>
        <taxon>Hyaloscypha variabilis</taxon>
    </lineage>
</organism>
<name>A0A2J6QZR6_HYAVF</name>
<sequence length="241" mass="27274">MRPYYTPKTTMRCLMRLPSTALHCPARAISLEHGKPESKNKEHYPDTNCRLVLTMRPGTHPVLDSMREVFWSPAKRTSWTNVTSRVVLIHYLPLLNMPPLYESIMKDICREQSEFLIGIGRPFLYKNSPDPGIGLALPVSKTITDICNTFLSAVEGDVDRSLIREASSLYMPLCRSLPKVETRDLLARVMSSYPDGIPCGLATSLAIVSPKEHKPRYIPRAFFFRKAHQGEDIPTARSSRT</sequence>
<accession>A0A2J6QZR6</accession>
<evidence type="ECO:0000313" key="2">
    <source>
        <dbReference type="Proteomes" id="UP000235786"/>
    </source>
</evidence>
<evidence type="ECO:0000313" key="1">
    <source>
        <dbReference type="EMBL" id="PMD31760.1"/>
    </source>
</evidence>
<dbReference type="AlphaFoldDB" id="A0A2J6QZR6"/>
<dbReference type="Proteomes" id="UP000235786">
    <property type="component" value="Unassembled WGS sequence"/>
</dbReference>
<protein>
    <submittedName>
        <fullName evidence="1">Uncharacterized protein</fullName>
    </submittedName>
</protein>
<reference evidence="1 2" key="1">
    <citation type="submission" date="2016-04" db="EMBL/GenBank/DDBJ databases">
        <title>A degradative enzymes factory behind the ericoid mycorrhizal symbiosis.</title>
        <authorList>
            <consortium name="DOE Joint Genome Institute"/>
            <person name="Martino E."/>
            <person name="Morin E."/>
            <person name="Grelet G."/>
            <person name="Kuo A."/>
            <person name="Kohler A."/>
            <person name="Daghino S."/>
            <person name="Barry K."/>
            <person name="Choi C."/>
            <person name="Cichocki N."/>
            <person name="Clum A."/>
            <person name="Copeland A."/>
            <person name="Hainaut M."/>
            <person name="Haridas S."/>
            <person name="Labutti K."/>
            <person name="Lindquist E."/>
            <person name="Lipzen A."/>
            <person name="Khouja H.-R."/>
            <person name="Murat C."/>
            <person name="Ohm R."/>
            <person name="Olson A."/>
            <person name="Spatafora J."/>
            <person name="Veneault-Fourrey C."/>
            <person name="Henrissat B."/>
            <person name="Grigoriev I."/>
            <person name="Martin F."/>
            <person name="Perotto S."/>
        </authorList>
    </citation>
    <scope>NUCLEOTIDE SEQUENCE [LARGE SCALE GENOMIC DNA]</scope>
    <source>
        <strain evidence="1 2">F</strain>
    </source>
</reference>
<keyword evidence="2" id="KW-1185">Reference proteome</keyword>